<protein>
    <recommendedName>
        <fullName evidence="4">Serine protease</fullName>
    </recommendedName>
</protein>
<organism evidence="2 3">
    <name type="scientific">Streptomyces triticiradicis</name>
    <dbReference type="NCBI Taxonomy" id="2651189"/>
    <lineage>
        <taxon>Bacteria</taxon>
        <taxon>Bacillati</taxon>
        <taxon>Actinomycetota</taxon>
        <taxon>Actinomycetes</taxon>
        <taxon>Kitasatosporales</taxon>
        <taxon>Streptomycetaceae</taxon>
        <taxon>Streptomyces</taxon>
    </lineage>
</organism>
<dbReference type="EMBL" id="WBKG01000001">
    <property type="protein sequence ID" value="KAB1990717.1"/>
    <property type="molecule type" value="Genomic_DNA"/>
</dbReference>
<evidence type="ECO:0000313" key="3">
    <source>
        <dbReference type="Proteomes" id="UP000442990"/>
    </source>
</evidence>
<name>A0A7J5DPJ9_9ACTN</name>
<keyword evidence="3" id="KW-1185">Reference proteome</keyword>
<evidence type="ECO:0000313" key="2">
    <source>
        <dbReference type="EMBL" id="KAB1990717.1"/>
    </source>
</evidence>
<keyword evidence="1" id="KW-0732">Signal</keyword>
<proteinExistence type="predicted"/>
<comment type="caution">
    <text evidence="2">The sequence shown here is derived from an EMBL/GenBank/DDBJ whole genome shotgun (WGS) entry which is preliminary data.</text>
</comment>
<gene>
    <name evidence="2" type="ORF">F8144_01960</name>
</gene>
<dbReference type="AlphaFoldDB" id="A0A7J5DPJ9"/>
<evidence type="ECO:0000256" key="1">
    <source>
        <dbReference type="SAM" id="SignalP"/>
    </source>
</evidence>
<dbReference type="RefSeq" id="WP_151467271.1">
    <property type="nucleotide sequence ID" value="NZ_WBKG01000001.1"/>
</dbReference>
<dbReference type="Proteomes" id="UP000442990">
    <property type="component" value="Unassembled WGS sequence"/>
</dbReference>
<sequence length="75" mass="7231">MFSNSARVLIALAALAVVSVPVAPAMAATAPSEPGAGGTRAFAGGIGDTPLTVPSAQVTPLLSTKALDTLLGRSG</sequence>
<feature type="chain" id="PRO_5029573471" description="Serine protease" evidence="1">
    <location>
        <begin position="28"/>
        <end position="75"/>
    </location>
</feature>
<evidence type="ECO:0008006" key="4">
    <source>
        <dbReference type="Google" id="ProtNLM"/>
    </source>
</evidence>
<feature type="signal peptide" evidence="1">
    <location>
        <begin position="1"/>
        <end position="27"/>
    </location>
</feature>
<reference evidence="2 3" key="1">
    <citation type="submission" date="2019-09" db="EMBL/GenBank/DDBJ databases">
        <title>Isolation and identification of active actinomycetes.</title>
        <authorList>
            <person name="Yu Z."/>
            <person name="Han C."/>
            <person name="Yu B."/>
        </authorList>
    </citation>
    <scope>NUCLEOTIDE SEQUENCE [LARGE SCALE GENOMIC DNA]</scope>
    <source>
        <strain evidence="2 3">NEAU-H2</strain>
    </source>
</reference>
<accession>A0A7J5DPJ9</accession>